<sequence>MRESYDIIKDAYSNKYALGAFNIFDVESMRAVIEAAGGLKKNIFIQITEKTLEYIGFDEIVAVIEIIRKKTNQKFLVHLDHGKDIDIIKKAMLSGFDSVMFDGSQIGLDKNILISREIRKIARRKNILFEGEVGKIGSDDIKLRRDLPFKTNPPDAVQYCEQVKPDMAAVAFGNIHGSVNSKEILDFSLLAKISGLIKTPLVIHGCSNRNDREYKTMISIGAVKINIDTELREAFAREAKRVIARHIVDPRIIIGQGCEMISRKVRDKIKLFSLYS</sequence>
<evidence type="ECO:0000313" key="5">
    <source>
        <dbReference type="Proteomes" id="UP000228596"/>
    </source>
</evidence>
<dbReference type="EMBL" id="PEZV01000041">
    <property type="protein sequence ID" value="PIT97029.1"/>
    <property type="molecule type" value="Genomic_DNA"/>
</dbReference>
<dbReference type="InterPro" id="IPR013785">
    <property type="entry name" value="Aldolase_TIM"/>
</dbReference>
<keyword evidence="3" id="KW-0862">Zinc</keyword>
<reference evidence="5" key="1">
    <citation type="submission" date="2017-09" db="EMBL/GenBank/DDBJ databases">
        <title>Depth-based differentiation of microbial function through sediment-hosted aquifers and enrichment of novel symbionts in the deep terrestrial subsurface.</title>
        <authorList>
            <person name="Probst A.J."/>
            <person name="Ladd B."/>
            <person name="Jarett J.K."/>
            <person name="Geller-Mcgrath D.E."/>
            <person name="Sieber C.M.K."/>
            <person name="Emerson J.B."/>
            <person name="Anantharaman K."/>
            <person name="Thomas B.C."/>
            <person name="Malmstrom R."/>
            <person name="Stieglmeier M."/>
            <person name="Klingl A."/>
            <person name="Woyke T."/>
            <person name="Ryan C.M."/>
            <person name="Banfield J.F."/>
        </authorList>
    </citation>
    <scope>NUCLEOTIDE SEQUENCE [LARGE SCALE GENOMIC DNA]</scope>
</reference>
<evidence type="ECO:0000313" key="4">
    <source>
        <dbReference type="EMBL" id="PIT97029.1"/>
    </source>
</evidence>
<feature type="binding site" evidence="2">
    <location>
        <position position="177"/>
    </location>
    <ligand>
        <name>dihydroxyacetone phosphate</name>
        <dbReference type="ChEBI" id="CHEBI:57642"/>
    </ligand>
</feature>
<feature type="binding site" evidence="3">
    <location>
        <position position="102"/>
    </location>
    <ligand>
        <name>Zn(2+)</name>
        <dbReference type="ChEBI" id="CHEBI:29105"/>
        <label>2</label>
    </ligand>
</feature>
<dbReference type="GO" id="GO:0005975">
    <property type="term" value="P:carbohydrate metabolic process"/>
    <property type="evidence" value="ECO:0007669"/>
    <property type="project" value="InterPro"/>
</dbReference>
<comment type="cofactor">
    <cofactor evidence="3">
        <name>Zn(2+)</name>
        <dbReference type="ChEBI" id="CHEBI:29105"/>
    </cofactor>
    <text evidence="3">Binds 2 Zn(2+) ions per subunit. One is catalytic and the other provides a structural contribution.</text>
</comment>
<dbReference type="GO" id="GO:0016832">
    <property type="term" value="F:aldehyde-lyase activity"/>
    <property type="evidence" value="ECO:0007669"/>
    <property type="project" value="InterPro"/>
</dbReference>
<evidence type="ECO:0000256" key="3">
    <source>
        <dbReference type="PIRSR" id="PIRSR001359-3"/>
    </source>
</evidence>
<dbReference type="InterPro" id="IPR000771">
    <property type="entry name" value="FBA_II"/>
</dbReference>
<dbReference type="InterPro" id="IPR050246">
    <property type="entry name" value="Class_II_FBP_aldolase"/>
</dbReference>
<gene>
    <name evidence="4" type="ORF">COT77_03550</name>
</gene>
<dbReference type="PANTHER" id="PTHR30304">
    <property type="entry name" value="D-TAGATOSE-1,6-BISPHOSPHATE ALDOLASE"/>
    <property type="match status" value="1"/>
</dbReference>
<evidence type="ECO:0008006" key="6">
    <source>
        <dbReference type="Google" id="ProtNLM"/>
    </source>
</evidence>
<feature type="binding site" evidence="3">
    <location>
        <position position="81"/>
    </location>
    <ligand>
        <name>Zn(2+)</name>
        <dbReference type="ChEBI" id="CHEBI:29105"/>
        <label>1</label>
        <note>catalytic</note>
    </ligand>
</feature>
<comment type="caution">
    <text evidence="4">The sequence shown here is derived from an EMBL/GenBank/DDBJ whole genome shotgun (WGS) entry which is preliminary data.</text>
</comment>
<protein>
    <recommendedName>
        <fullName evidence="6">Tagatose-bisphosphate aldolase</fullName>
    </recommendedName>
</protein>
<feature type="binding site" evidence="3">
    <location>
        <position position="176"/>
    </location>
    <ligand>
        <name>Zn(2+)</name>
        <dbReference type="ChEBI" id="CHEBI:29105"/>
        <label>1</label>
        <note>catalytic</note>
    </ligand>
</feature>
<accession>A0A2M6WW51</accession>
<proteinExistence type="predicted"/>
<dbReference type="Gene3D" id="3.20.20.70">
    <property type="entry name" value="Aldolase class I"/>
    <property type="match status" value="1"/>
</dbReference>
<feature type="binding site" evidence="2">
    <location>
        <begin position="226"/>
        <end position="229"/>
    </location>
    <ligand>
        <name>dihydroxyacetone phosphate</name>
        <dbReference type="ChEBI" id="CHEBI:57642"/>
    </ligand>
</feature>
<feature type="binding site" evidence="2">
    <location>
        <begin position="205"/>
        <end position="207"/>
    </location>
    <ligand>
        <name>dihydroxyacetone phosphate</name>
        <dbReference type="ChEBI" id="CHEBI:57642"/>
    </ligand>
</feature>
<dbReference type="AlphaFoldDB" id="A0A2M6WW51"/>
<dbReference type="GO" id="GO:0008270">
    <property type="term" value="F:zinc ion binding"/>
    <property type="evidence" value="ECO:0007669"/>
    <property type="project" value="InterPro"/>
</dbReference>
<evidence type="ECO:0000256" key="1">
    <source>
        <dbReference type="PIRSR" id="PIRSR001359-1"/>
    </source>
</evidence>
<dbReference type="Pfam" id="PF01116">
    <property type="entry name" value="F_bP_aldolase"/>
    <property type="match status" value="1"/>
</dbReference>
<dbReference type="SUPFAM" id="SSF51569">
    <property type="entry name" value="Aldolase"/>
    <property type="match status" value="1"/>
</dbReference>
<feature type="binding site" evidence="3">
    <location>
        <position position="204"/>
    </location>
    <ligand>
        <name>Zn(2+)</name>
        <dbReference type="ChEBI" id="CHEBI:29105"/>
        <label>1</label>
        <note>catalytic</note>
    </ligand>
</feature>
<dbReference type="PANTHER" id="PTHR30304:SF0">
    <property type="entry name" value="D-TAGATOSE-1,6-BISPHOSPHATE ALDOLASE SUBUNIT GATY-RELATED"/>
    <property type="match status" value="1"/>
</dbReference>
<organism evidence="4 5">
    <name type="scientific">Candidatus Berkelbacteria bacterium CG10_big_fil_rev_8_21_14_0_10_41_12</name>
    <dbReference type="NCBI Taxonomy" id="1974513"/>
    <lineage>
        <taxon>Bacteria</taxon>
        <taxon>Candidatus Berkelbacteria</taxon>
    </lineage>
</organism>
<feature type="active site" description="Proton donor" evidence="1">
    <location>
        <position position="80"/>
    </location>
</feature>
<keyword evidence="3" id="KW-0479">Metal-binding</keyword>
<evidence type="ECO:0000256" key="2">
    <source>
        <dbReference type="PIRSR" id="PIRSR001359-2"/>
    </source>
</evidence>
<dbReference type="Proteomes" id="UP000228596">
    <property type="component" value="Unassembled WGS sequence"/>
</dbReference>
<dbReference type="PIRSF" id="PIRSF001359">
    <property type="entry name" value="F_bP_aldolase_II"/>
    <property type="match status" value="1"/>
</dbReference>
<name>A0A2M6WW51_9BACT</name>
<feature type="binding site" evidence="3">
    <location>
        <position position="132"/>
    </location>
    <ligand>
        <name>Zn(2+)</name>
        <dbReference type="ChEBI" id="CHEBI:29105"/>
        <label>2</label>
    </ligand>
</feature>